<dbReference type="eggNOG" id="COG3039">
    <property type="taxonomic scope" value="Bacteria"/>
</dbReference>
<dbReference type="STRING" id="1129794.C427_3452"/>
<evidence type="ECO:0000313" key="1">
    <source>
        <dbReference type="EMBL" id="AGH45561.1"/>
    </source>
</evidence>
<dbReference type="Proteomes" id="UP000011864">
    <property type="component" value="Chromosome"/>
</dbReference>
<dbReference type="AlphaFoldDB" id="K7A0X4"/>
<keyword evidence="2" id="KW-1185">Reference proteome</keyword>
<proteinExistence type="predicted"/>
<accession>K7A0X4</accession>
<gene>
    <name evidence="1" type="ORF">C427_3452</name>
</gene>
<sequence>MNGFMLNLLAGLVAYCLKENKLSLNLTDVVLNSMVIA</sequence>
<dbReference type="KEGG" id="gps:C427_3452"/>
<dbReference type="EMBL" id="CP003837">
    <property type="protein sequence ID" value="AGH45561.1"/>
    <property type="molecule type" value="Genomic_DNA"/>
</dbReference>
<organism evidence="1 2">
    <name type="scientific">Paraglaciecola psychrophila 170</name>
    <dbReference type="NCBI Taxonomy" id="1129794"/>
    <lineage>
        <taxon>Bacteria</taxon>
        <taxon>Pseudomonadati</taxon>
        <taxon>Pseudomonadota</taxon>
        <taxon>Gammaproteobacteria</taxon>
        <taxon>Alteromonadales</taxon>
        <taxon>Alteromonadaceae</taxon>
        <taxon>Paraglaciecola</taxon>
    </lineage>
</organism>
<reference evidence="1 2" key="1">
    <citation type="journal article" date="2013" name="Genome Announc.">
        <title>Complete Genome Sequence of Glaciecola psychrophila Strain 170T.</title>
        <authorList>
            <person name="Yin J."/>
            <person name="Chen J."/>
            <person name="Liu G."/>
            <person name="Yu Y."/>
            <person name="Song L."/>
            <person name="Wang X."/>
            <person name="Qu X."/>
        </authorList>
    </citation>
    <scope>NUCLEOTIDE SEQUENCE [LARGE SCALE GENOMIC DNA]</scope>
    <source>
        <strain evidence="1 2">170</strain>
    </source>
</reference>
<protein>
    <submittedName>
        <fullName evidence="1">Uncharacterized protein</fullName>
    </submittedName>
</protein>
<evidence type="ECO:0000313" key="2">
    <source>
        <dbReference type="Proteomes" id="UP000011864"/>
    </source>
</evidence>
<dbReference type="HOGENOM" id="CLU_3346923_0_0_6"/>
<dbReference type="PATRIC" id="fig|1129794.4.peg.3432"/>
<name>K7A0X4_9ALTE</name>